<dbReference type="EnsemblMetazoa" id="PPA42078.1">
    <property type="protein sequence ID" value="PPA42078.1"/>
    <property type="gene ID" value="WBGene00280447"/>
</dbReference>
<evidence type="ECO:0000256" key="1">
    <source>
        <dbReference type="SAM" id="MobiDB-lite"/>
    </source>
</evidence>
<dbReference type="Proteomes" id="UP000005239">
    <property type="component" value="Unassembled WGS sequence"/>
</dbReference>
<evidence type="ECO:0000313" key="2">
    <source>
        <dbReference type="EnsemblMetazoa" id="PPA42078.1"/>
    </source>
</evidence>
<dbReference type="AlphaFoldDB" id="A0A2A6C0I2"/>
<gene>
    <name evidence="2" type="primary">WBGene00280447</name>
</gene>
<keyword evidence="3" id="KW-1185">Reference proteome</keyword>
<evidence type="ECO:0000313" key="3">
    <source>
        <dbReference type="Proteomes" id="UP000005239"/>
    </source>
</evidence>
<feature type="compositionally biased region" description="Basic and acidic residues" evidence="1">
    <location>
        <begin position="57"/>
        <end position="70"/>
    </location>
</feature>
<organism evidence="2 3">
    <name type="scientific">Pristionchus pacificus</name>
    <name type="common">Parasitic nematode worm</name>
    <dbReference type="NCBI Taxonomy" id="54126"/>
    <lineage>
        <taxon>Eukaryota</taxon>
        <taxon>Metazoa</taxon>
        <taxon>Ecdysozoa</taxon>
        <taxon>Nematoda</taxon>
        <taxon>Chromadorea</taxon>
        <taxon>Rhabditida</taxon>
        <taxon>Rhabditina</taxon>
        <taxon>Diplogasteromorpha</taxon>
        <taxon>Diplogasteroidea</taxon>
        <taxon>Neodiplogasteridae</taxon>
        <taxon>Pristionchus</taxon>
    </lineage>
</organism>
<accession>A0A8R1Z0Y1</accession>
<name>A0A2A6C0I2_PRIPA</name>
<feature type="region of interest" description="Disordered" evidence="1">
    <location>
        <begin position="50"/>
        <end position="70"/>
    </location>
</feature>
<reference evidence="3" key="1">
    <citation type="journal article" date="2008" name="Nat. Genet.">
        <title>The Pristionchus pacificus genome provides a unique perspective on nematode lifestyle and parasitism.</title>
        <authorList>
            <person name="Dieterich C."/>
            <person name="Clifton S.W."/>
            <person name="Schuster L.N."/>
            <person name="Chinwalla A."/>
            <person name="Delehaunty K."/>
            <person name="Dinkelacker I."/>
            <person name="Fulton L."/>
            <person name="Fulton R."/>
            <person name="Godfrey J."/>
            <person name="Minx P."/>
            <person name="Mitreva M."/>
            <person name="Roeseler W."/>
            <person name="Tian H."/>
            <person name="Witte H."/>
            <person name="Yang S.P."/>
            <person name="Wilson R.K."/>
            <person name="Sommer R.J."/>
        </authorList>
    </citation>
    <scope>NUCLEOTIDE SEQUENCE [LARGE SCALE GENOMIC DNA]</scope>
    <source>
        <strain evidence="3">PS312</strain>
    </source>
</reference>
<reference evidence="2" key="2">
    <citation type="submission" date="2022-06" db="UniProtKB">
        <authorList>
            <consortium name="EnsemblMetazoa"/>
        </authorList>
    </citation>
    <scope>IDENTIFICATION</scope>
    <source>
        <strain evidence="2">PS312</strain>
    </source>
</reference>
<sequence length="70" mass="7667">MSILGAIPPINLDQCPIILWRPPIPFYSGSIPGLWRPPIPFYSGSIPGRDTALRPTKAPERGIGSDKITR</sequence>
<protein>
    <submittedName>
        <fullName evidence="2">Uncharacterized protein</fullName>
    </submittedName>
</protein>
<proteinExistence type="predicted"/>
<accession>A0A2A6C0I2</accession>